<dbReference type="Proteomes" id="UP000679848">
    <property type="component" value="Chromosome"/>
</dbReference>
<organism evidence="1 2">
    <name type="scientific">Pusillibacter faecalis</name>
    <dbReference type="NCBI Taxonomy" id="2714358"/>
    <lineage>
        <taxon>Bacteria</taxon>
        <taxon>Bacillati</taxon>
        <taxon>Bacillota</taxon>
        <taxon>Clostridia</taxon>
        <taxon>Eubacteriales</taxon>
        <taxon>Oscillospiraceae</taxon>
        <taxon>Pusillibacter</taxon>
    </lineage>
</organism>
<evidence type="ECO:0000313" key="1">
    <source>
        <dbReference type="EMBL" id="BCK84504.1"/>
    </source>
</evidence>
<reference evidence="1" key="1">
    <citation type="submission" date="2020-09" db="EMBL/GenBank/DDBJ databases">
        <title>New species isolated from human feces.</title>
        <authorList>
            <person name="Kitahara M."/>
            <person name="Shigeno Y."/>
            <person name="Shime M."/>
            <person name="Matsumoto Y."/>
            <person name="Nakamura S."/>
            <person name="Motooka D."/>
            <person name="Fukuoka S."/>
            <person name="Nishikawa H."/>
            <person name="Benno Y."/>
        </authorList>
    </citation>
    <scope>NUCLEOTIDE SEQUENCE</scope>
    <source>
        <strain evidence="1">MM59</strain>
    </source>
</reference>
<dbReference type="AlphaFoldDB" id="A0A810Q955"/>
<name>A0A810Q955_9FIRM</name>
<protein>
    <submittedName>
        <fullName evidence="1">Uncharacterized protein</fullName>
    </submittedName>
</protein>
<sequence length="75" mass="8625">MKSLPKQDQHNAAALQGQAYCRRLFSIEQELAGLPPEERYTQHLARSKPVINTAWAWAKQTGPLRNPRWAKPFII</sequence>
<evidence type="ECO:0000313" key="2">
    <source>
        <dbReference type="Proteomes" id="UP000679848"/>
    </source>
</evidence>
<proteinExistence type="predicted"/>
<keyword evidence="2" id="KW-1185">Reference proteome</keyword>
<dbReference type="KEGG" id="pfaa:MM59RIKEN_18230"/>
<accession>A0A810Q955</accession>
<gene>
    <name evidence="1" type="ORF">MM59RIKEN_18230</name>
</gene>
<dbReference type="EMBL" id="AP023420">
    <property type="protein sequence ID" value="BCK84504.1"/>
    <property type="molecule type" value="Genomic_DNA"/>
</dbReference>